<dbReference type="EC" id="3.-.-.-" evidence="2"/>
<dbReference type="InterPro" id="IPR050789">
    <property type="entry name" value="Diverse_Enzym_Activities"/>
</dbReference>
<gene>
    <name evidence="2" type="ORF">ACFOUT_01970</name>
</gene>
<sequence>MKLRYWTFILCSALWISSCSTDKDGMETEQQIISAEDESDSPGINNGDPAEESLYFPPVTSNEWEQYTLDELNWNPTEADNLSEYLQEKGTDAFLVLKNGRLAIEWYYGDFSQETKHTWNSAGKTLTALMVGIAQEESKLSIEDPVTSHLNEGWTNMELEKESAITIRNQLTMTTGLDYREDIFCYDPECLNFLNDPNDFWYYHNAPYTLLDQVISNATDTDFKEYYKTKIGDPIGMEGNWVKVGYNNLFFSNARSMGRFGLLILNKGDWNDVSVLSNKDYFDSMTNISQEMNPSYGYLWWLNGKESFRAPGSENLFEGSLIPSAPIDLIAGLGANDQKLYVVPSENLVVVRLGGDASENNLGPSSFDEGIWTRLNAVMNP</sequence>
<keyword evidence="2" id="KW-0378">Hydrolase</keyword>
<dbReference type="Gene3D" id="3.40.710.10">
    <property type="entry name" value="DD-peptidase/beta-lactamase superfamily"/>
    <property type="match status" value="1"/>
</dbReference>
<reference evidence="3" key="1">
    <citation type="journal article" date="2019" name="Int. J. Syst. Evol. Microbiol.">
        <title>The Global Catalogue of Microorganisms (GCM) 10K type strain sequencing project: providing services to taxonomists for standard genome sequencing and annotation.</title>
        <authorList>
            <consortium name="The Broad Institute Genomics Platform"/>
            <consortium name="The Broad Institute Genome Sequencing Center for Infectious Disease"/>
            <person name="Wu L."/>
            <person name="Ma J."/>
        </authorList>
    </citation>
    <scope>NUCLEOTIDE SEQUENCE [LARGE SCALE GENOMIC DNA]</scope>
    <source>
        <strain evidence="3">CECT 7477</strain>
    </source>
</reference>
<keyword evidence="3" id="KW-1185">Reference proteome</keyword>
<protein>
    <submittedName>
        <fullName evidence="2">Serine hydrolase domain-containing protein</fullName>
        <ecNumber evidence="2">3.-.-.-</ecNumber>
    </submittedName>
</protein>
<dbReference type="InterPro" id="IPR012338">
    <property type="entry name" value="Beta-lactam/transpept-like"/>
</dbReference>
<comment type="caution">
    <text evidence="2">The sequence shown here is derived from an EMBL/GenBank/DDBJ whole genome shotgun (WGS) entry which is preliminary data.</text>
</comment>
<feature type="domain" description="Beta-lactamase-related" evidence="1">
    <location>
        <begin position="91"/>
        <end position="307"/>
    </location>
</feature>
<dbReference type="EMBL" id="JBHSAW010000003">
    <property type="protein sequence ID" value="MFC4094621.1"/>
    <property type="molecule type" value="Genomic_DNA"/>
</dbReference>
<evidence type="ECO:0000313" key="2">
    <source>
        <dbReference type="EMBL" id="MFC4094621.1"/>
    </source>
</evidence>
<dbReference type="Pfam" id="PF00144">
    <property type="entry name" value="Beta-lactamase"/>
    <property type="match status" value="1"/>
</dbReference>
<dbReference type="InterPro" id="IPR001466">
    <property type="entry name" value="Beta-lactam-related"/>
</dbReference>
<dbReference type="PANTHER" id="PTHR43283">
    <property type="entry name" value="BETA-LACTAMASE-RELATED"/>
    <property type="match status" value="1"/>
</dbReference>
<dbReference type="GO" id="GO:0016787">
    <property type="term" value="F:hydrolase activity"/>
    <property type="evidence" value="ECO:0007669"/>
    <property type="project" value="UniProtKB-KW"/>
</dbReference>
<evidence type="ECO:0000259" key="1">
    <source>
        <dbReference type="Pfam" id="PF00144"/>
    </source>
</evidence>
<accession>A0ABV8JKA7</accession>
<dbReference type="PANTHER" id="PTHR43283:SF7">
    <property type="entry name" value="BETA-LACTAMASE-RELATED DOMAIN-CONTAINING PROTEIN"/>
    <property type="match status" value="1"/>
</dbReference>
<dbReference type="RefSeq" id="WP_192462438.1">
    <property type="nucleotide sequence ID" value="NZ_JACYFJ010000003.1"/>
</dbReference>
<dbReference type="PROSITE" id="PS51257">
    <property type="entry name" value="PROKAR_LIPOPROTEIN"/>
    <property type="match status" value="1"/>
</dbReference>
<proteinExistence type="predicted"/>
<dbReference type="SUPFAM" id="SSF56601">
    <property type="entry name" value="beta-lactamase/transpeptidase-like"/>
    <property type="match status" value="1"/>
</dbReference>
<dbReference type="Proteomes" id="UP001595814">
    <property type="component" value="Unassembled WGS sequence"/>
</dbReference>
<organism evidence="2 3">
    <name type="scientific">Euzebyella saccharophila</name>
    <dbReference type="NCBI Taxonomy" id="679664"/>
    <lineage>
        <taxon>Bacteria</taxon>
        <taxon>Pseudomonadati</taxon>
        <taxon>Bacteroidota</taxon>
        <taxon>Flavobacteriia</taxon>
        <taxon>Flavobacteriales</taxon>
        <taxon>Flavobacteriaceae</taxon>
        <taxon>Euzebyella</taxon>
    </lineage>
</organism>
<evidence type="ECO:0000313" key="3">
    <source>
        <dbReference type="Proteomes" id="UP001595814"/>
    </source>
</evidence>
<name>A0ABV8JKA7_9FLAO</name>